<evidence type="ECO:0000313" key="3">
    <source>
        <dbReference type="Proteomes" id="UP000234681"/>
    </source>
</evidence>
<reference evidence="2 3" key="2">
    <citation type="submission" date="2005-09" db="EMBL/GenBank/DDBJ databases">
        <authorList>
            <person name="Mural R.J."/>
            <person name="Li P.W."/>
            <person name="Adams M.D."/>
            <person name="Amanatides P.G."/>
            <person name="Baden-Tillson H."/>
            <person name="Barnstead M."/>
            <person name="Chin S.H."/>
            <person name="Dew I."/>
            <person name="Evans C.A."/>
            <person name="Ferriera S."/>
            <person name="Flanigan M."/>
            <person name="Fosler C."/>
            <person name="Glodek A."/>
            <person name="Gu Z."/>
            <person name="Holt R.A."/>
            <person name="Jennings D."/>
            <person name="Kraft C.L."/>
            <person name="Lu F."/>
            <person name="Nguyen T."/>
            <person name="Nusskern D.R."/>
            <person name="Pfannkoch C.M."/>
            <person name="Sitter C."/>
            <person name="Sutton G.G."/>
            <person name="Venter J.C."/>
            <person name="Wang Z."/>
            <person name="Woodage T."/>
            <person name="Zheng X.H."/>
            <person name="Zhong F."/>
        </authorList>
    </citation>
    <scope>NUCLEOTIDE SEQUENCE [LARGE SCALE GENOMIC DNA]</scope>
    <source>
        <strain evidence="2">BN</strain>
        <strain evidence="3">BN, Sprague-Dawley</strain>
    </source>
</reference>
<evidence type="ECO:0000313" key="2">
    <source>
        <dbReference type="EMBL" id="EDM09444.1"/>
    </source>
</evidence>
<feature type="transmembrane region" description="Helical" evidence="1">
    <location>
        <begin position="70"/>
        <end position="92"/>
    </location>
</feature>
<keyword evidence="1" id="KW-0472">Membrane</keyword>
<dbReference type="EMBL" id="CH473958">
    <property type="protein sequence ID" value="EDM09445.1"/>
    <property type="molecule type" value="Genomic_DNA"/>
</dbReference>
<keyword evidence="1" id="KW-0812">Transmembrane</keyword>
<dbReference type="Proteomes" id="UP000234681">
    <property type="component" value="Chromosome 13"/>
</dbReference>
<proteinExistence type="predicted"/>
<gene>
    <name evidence="2" type="ORF">rCG_46225</name>
</gene>
<reference evidence="2" key="1">
    <citation type="journal article" date="2005" name="Genome Res.">
        <title>Gene and alternative splicing annotation with AIR.</title>
        <authorList>
            <person name="Florea L."/>
            <person name="Di Francesco V."/>
            <person name="Miller J."/>
            <person name="Turner R."/>
            <person name="Yao A."/>
            <person name="Harris M."/>
            <person name="Walenz B."/>
            <person name="Mobarry C."/>
            <person name="Merkulov G.V."/>
            <person name="Charlab R."/>
            <person name="Dew I."/>
            <person name="Deng Z."/>
            <person name="Istrail S."/>
            <person name="Li P."/>
            <person name="Sutton G."/>
        </authorList>
    </citation>
    <scope>NUCLEOTIDE SEQUENCE</scope>
    <source>
        <strain evidence="2">BN</strain>
    </source>
</reference>
<organism evidence="2 3">
    <name type="scientific">Rattus norvegicus</name>
    <name type="common">Rat</name>
    <dbReference type="NCBI Taxonomy" id="10116"/>
    <lineage>
        <taxon>Eukaryota</taxon>
        <taxon>Metazoa</taxon>
        <taxon>Chordata</taxon>
        <taxon>Craniata</taxon>
        <taxon>Vertebrata</taxon>
        <taxon>Euteleostomi</taxon>
        <taxon>Mammalia</taxon>
        <taxon>Eutheria</taxon>
        <taxon>Euarchontoglires</taxon>
        <taxon>Glires</taxon>
        <taxon>Rodentia</taxon>
        <taxon>Myomorpha</taxon>
        <taxon>Muroidea</taxon>
        <taxon>Muridae</taxon>
        <taxon>Murinae</taxon>
        <taxon>Rattus</taxon>
    </lineage>
</organism>
<keyword evidence="1" id="KW-1133">Transmembrane helix</keyword>
<accession>A6ID52</accession>
<dbReference type="EMBL" id="CH473958">
    <property type="protein sequence ID" value="EDM09444.1"/>
    <property type="molecule type" value="Genomic_DNA"/>
</dbReference>
<name>A6ID52_RAT</name>
<sequence>MKTSGSLLSPSSCRWRRGHHCLSSEQGSQPQRLRGVFKVMHLHPQITQPRDRFQTEHPNGPECIDNSYNVLAAMCLITVLSGVACAVVSGILSHKSTENMYTCILDSIQLCMHHMYAHLDNRYMGQDILFITWPCNKYFCSNIPT</sequence>
<evidence type="ECO:0000256" key="1">
    <source>
        <dbReference type="SAM" id="Phobius"/>
    </source>
</evidence>
<dbReference type="AlphaFoldDB" id="A6ID52"/>
<protein>
    <submittedName>
        <fullName evidence="2">RCG46225, isoform CRA_a</fullName>
    </submittedName>
</protein>